<dbReference type="AlphaFoldDB" id="A0A8J3I9G0"/>
<keyword evidence="5 6" id="KW-0472">Membrane</keyword>
<comment type="subcellular location">
    <subcellularLocation>
        <location evidence="1">Cell membrane</location>
        <topology evidence="1">Multi-pass membrane protein</topology>
    </subcellularLocation>
</comment>
<protein>
    <submittedName>
        <fullName evidence="7">Amino acid ABC transporter permease</fullName>
    </submittedName>
</protein>
<dbReference type="GO" id="GO:0015658">
    <property type="term" value="F:branched-chain amino acid transmembrane transporter activity"/>
    <property type="evidence" value="ECO:0007669"/>
    <property type="project" value="InterPro"/>
</dbReference>
<proteinExistence type="predicted"/>
<feature type="transmembrane region" description="Helical" evidence="6">
    <location>
        <begin position="241"/>
        <end position="266"/>
    </location>
</feature>
<evidence type="ECO:0000256" key="4">
    <source>
        <dbReference type="ARBA" id="ARBA00022989"/>
    </source>
</evidence>
<accession>A0A8J3I9G0</accession>
<evidence type="ECO:0000256" key="6">
    <source>
        <dbReference type="SAM" id="Phobius"/>
    </source>
</evidence>
<feature type="transmembrane region" description="Helical" evidence="6">
    <location>
        <begin position="208"/>
        <end position="229"/>
    </location>
</feature>
<reference evidence="7" key="1">
    <citation type="submission" date="2020-10" db="EMBL/GenBank/DDBJ databases">
        <title>Taxonomic study of unclassified bacteria belonging to the class Ktedonobacteria.</title>
        <authorList>
            <person name="Yabe S."/>
            <person name="Wang C.M."/>
            <person name="Zheng Y."/>
            <person name="Sakai Y."/>
            <person name="Cavaletti L."/>
            <person name="Monciardini P."/>
            <person name="Donadio S."/>
        </authorList>
    </citation>
    <scope>NUCLEOTIDE SEQUENCE</scope>
    <source>
        <strain evidence="7">ID150040</strain>
    </source>
</reference>
<dbReference type="PANTHER" id="PTHR30482">
    <property type="entry name" value="HIGH-AFFINITY BRANCHED-CHAIN AMINO ACID TRANSPORT SYSTEM PERMEASE"/>
    <property type="match status" value="1"/>
</dbReference>
<keyword evidence="8" id="KW-1185">Reference proteome</keyword>
<keyword evidence="3 6" id="KW-0812">Transmembrane</keyword>
<gene>
    <name evidence="7" type="ORF">KSF_013820</name>
</gene>
<dbReference type="InterPro" id="IPR001851">
    <property type="entry name" value="ABC_transp_permease"/>
</dbReference>
<organism evidence="7 8">
    <name type="scientific">Reticulibacter mediterranei</name>
    <dbReference type="NCBI Taxonomy" id="2778369"/>
    <lineage>
        <taxon>Bacteria</taxon>
        <taxon>Bacillati</taxon>
        <taxon>Chloroflexota</taxon>
        <taxon>Ktedonobacteria</taxon>
        <taxon>Ktedonobacterales</taxon>
        <taxon>Reticulibacteraceae</taxon>
        <taxon>Reticulibacter</taxon>
    </lineage>
</organism>
<evidence type="ECO:0000313" key="7">
    <source>
        <dbReference type="EMBL" id="GHO91334.1"/>
    </source>
</evidence>
<dbReference type="EMBL" id="BNJK01000001">
    <property type="protein sequence ID" value="GHO91334.1"/>
    <property type="molecule type" value="Genomic_DNA"/>
</dbReference>
<dbReference type="Pfam" id="PF02653">
    <property type="entry name" value="BPD_transp_2"/>
    <property type="match status" value="1"/>
</dbReference>
<feature type="transmembrane region" description="Helical" evidence="6">
    <location>
        <begin position="83"/>
        <end position="108"/>
    </location>
</feature>
<evidence type="ECO:0000256" key="1">
    <source>
        <dbReference type="ARBA" id="ARBA00004651"/>
    </source>
</evidence>
<dbReference type="Proteomes" id="UP000597444">
    <property type="component" value="Unassembled WGS sequence"/>
</dbReference>
<feature type="transmembrane region" description="Helical" evidence="6">
    <location>
        <begin position="286"/>
        <end position="308"/>
    </location>
</feature>
<evidence type="ECO:0000256" key="2">
    <source>
        <dbReference type="ARBA" id="ARBA00022475"/>
    </source>
</evidence>
<feature type="transmembrane region" description="Helical" evidence="6">
    <location>
        <begin position="159"/>
        <end position="177"/>
    </location>
</feature>
<dbReference type="InterPro" id="IPR043428">
    <property type="entry name" value="LivM-like"/>
</dbReference>
<evidence type="ECO:0000256" key="3">
    <source>
        <dbReference type="ARBA" id="ARBA00022692"/>
    </source>
</evidence>
<dbReference type="CDD" id="cd06581">
    <property type="entry name" value="TM_PBP1_LivM_like"/>
    <property type="match status" value="1"/>
</dbReference>
<comment type="caution">
    <text evidence="7">The sequence shown here is derived from an EMBL/GenBank/DDBJ whole genome shotgun (WGS) entry which is preliminary data.</text>
</comment>
<dbReference type="GO" id="GO:0005886">
    <property type="term" value="C:plasma membrane"/>
    <property type="evidence" value="ECO:0007669"/>
    <property type="project" value="UniProtKB-SubCell"/>
</dbReference>
<feature type="transmembrane region" description="Helical" evidence="6">
    <location>
        <begin position="114"/>
        <end position="147"/>
    </location>
</feature>
<name>A0A8J3I9G0_9CHLR</name>
<keyword evidence="4 6" id="KW-1133">Transmembrane helix</keyword>
<feature type="transmembrane region" description="Helical" evidence="6">
    <location>
        <begin position="48"/>
        <end position="71"/>
    </location>
</feature>
<dbReference type="PANTHER" id="PTHR30482:SF17">
    <property type="entry name" value="ABC TRANSPORTER ATP-BINDING PROTEIN"/>
    <property type="match status" value="1"/>
</dbReference>
<evidence type="ECO:0000256" key="5">
    <source>
        <dbReference type="ARBA" id="ARBA00023136"/>
    </source>
</evidence>
<keyword evidence="2" id="KW-1003">Cell membrane</keyword>
<dbReference type="RefSeq" id="WP_220202234.1">
    <property type="nucleotide sequence ID" value="NZ_BNJK01000001.1"/>
</dbReference>
<evidence type="ECO:0000313" key="8">
    <source>
        <dbReference type="Proteomes" id="UP000597444"/>
    </source>
</evidence>
<sequence>MNKIKLGGLLAFLVLLLILPLFTADPTFYSIAIYTLLYATAAIGWNIFSGYSGYVSLGYSAFTGIGAYTIAIICDRLQLSGGFLVFLLVPVAGLVTAVLSIPIGWVALRTRRVTFVVVTIAISFILQSLALNLTSITGGTSGIFFPASEWSGDYFNMPYYYVAIILLVVAFAIAWWIRNSKYGLGLLAIRDDEDRASGLGVKTWASKLSAYSISAFLGGMVGAVIAYYNQTLFPVVAFDSTLNVAVALMSFLGGIGTLFGPLLGALLLEPLQEYLTIQYGSLSLNLVILGALLLLVILALPEGILVTFPKLWRKRTATLVASSAPRQPEQKGAVLVEK</sequence>